<gene>
    <name evidence="3" type="ORF">M9458_003907</name>
</gene>
<dbReference type="AlphaFoldDB" id="A0ABD0RTU6"/>
<feature type="non-terminal residue" evidence="3">
    <location>
        <position position="1"/>
    </location>
</feature>
<feature type="compositionally biased region" description="Basic and acidic residues" evidence="1">
    <location>
        <begin position="1"/>
        <end position="14"/>
    </location>
</feature>
<feature type="domain" description="CWF21" evidence="2">
    <location>
        <begin position="1"/>
        <end position="39"/>
    </location>
</feature>
<dbReference type="EMBL" id="JAMKFB020000002">
    <property type="protein sequence ID" value="KAL0200720.1"/>
    <property type="molecule type" value="Genomic_DNA"/>
</dbReference>
<evidence type="ECO:0000313" key="3">
    <source>
        <dbReference type="EMBL" id="KAL0200720.1"/>
    </source>
</evidence>
<dbReference type="Proteomes" id="UP001529510">
    <property type="component" value="Unassembled WGS sequence"/>
</dbReference>
<feature type="compositionally biased region" description="Basic and acidic residues" evidence="1">
    <location>
        <begin position="28"/>
        <end position="77"/>
    </location>
</feature>
<evidence type="ECO:0000313" key="4">
    <source>
        <dbReference type="Proteomes" id="UP001529510"/>
    </source>
</evidence>
<dbReference type="InterPro" id="IPR013170">
    <property type="entry name" value="mRNA_splic_Cwf21_dom"/>
</dbReference>
<comment type="caution">
    <text evidence="3">The sequence shown here is derived from an EMBL/GenBank/DDBJ whole genome shotgun (WGS) entry which is preliminary data.</text>
</comment>
<evidence type="ECO:0000259" key="2">
    <source>
        <dbReference type="SMART" id="SM01115"/>
    </source>
</evidence>
<proteinExistence type="predicted"/>
<protein>
    <recommendedName>
        <fullName evidence="2">CWF21 domain-containing protein</fullName>
    </recommendedName>
</protein>
<dbReference type="SMART" id="SM01115">
    <property type="entry name" value="cwf21"/>
    <property type="match status" value="1"/>
</dbReference>
<reference evidence="3 4" key="1">
    <citation type="submission" date="2024-05" db="EMBL/GenBank/DDBJ databases">
        <title>Genome sequencing and assembly of Indian major carp, Cirrhinus mrigala (Hamilton, 1822).</title>
        <authorList>
            <person name="Mohindra V."/>
            <person name="Chowdhury L.M."/>
            <person name="Lal K."/>
            <person name="Jena J.K."/>
        </authorList>
    </citation>
    <scope>NUCLEOTIDE SEQUENCE [LARGE SCALE GENOMIC DNA]</scope>
    <source>
        <strain evidence="3">CM1030</strain>
        <tissue evidence="3">Blood</tissue>
    </source>
</reference>
<name>A0ABD0RTU6_CIRMR</name>
<feature type="non-terminal residue" evidence="3">
    <location>
        <position position="77"/>
    </location>
</feature>
<dbReference type="GO" id="GO:0005634">
    <property type="term" value="C:nucleus"/>
    <property type="evidence" value="ECO:0007669"/>
    <property type="project" value="UniProtKB-ARBA"/>
</dbReference>
<organism evidence="3 4">
    <name type="scientific">Cirrhinus mrigala</name>
    <name type="common">Mrigala</name>
    <dbReference type="NCBI Taxonomy" id="683832"/>
    <lineage>
        <taxon>Eukaryota</taxon>
        <taxon>Metazoa</taxon>
        <taxon>Chordata</taxon>
        <taxon>Craniata</taxon>
        <taxon>Vertebrata</taxon>
        <taxon>Euteleostomi</taxon>
        <taxon>Actinopterygii</taxon>
        <taxon>Neopterygii</taxon>
        <taxon>Teleostei</taxon>
        <taxon>Ostariophysi</taxon>
        <taxon>Cypriniformes</taxon>
        <taxon>Cyprinidae</taxon>
        <taxon>Labeoninae</taxon>
        <taxon>Labeonini</taxon>
        <taxon>Cirrhinus</taxon>
    </lineage>
</organism>
<keyword evidence="4" id="KW-1185">Reference proteome</keyword>
<sequence>LKVMKFQDELESGKRPKKSGQSIQEQVELYRDKLLQREKEKETEKDKEKEKERKDKEKSDVFHKEKDKDDSTPGRKE</sequence>
<accession>A0ABD0RTU6</accession>
<feature type="region of interest" description="Disordered" evidence="1">
    <location>
        <begin position="1"/>
        <end position="77"/>
    </location>
</feature>
<dbReference type="Pfam" id="PF08312">
    <property type="entry name" value="cwf21"/>
    <property type="match status" value="1"/>
</dbReference>
<evidence type="ECO:0000256" key="1">
    <source>
        <dbReference type="SAM" id="MobiDB-lite"/>
    </source>
</evidence>